<protein>
    <recommendedName>
        <fullName evidence="2">histidine kinase</fullName>
        <ecNumber evidence="2">2.7.13.3</ecNumber>
    </recommendedName>
</protein>
<name>B9L941_NAUPA</name>
<dbReference type="PROSITE" id="PS50109">
    <property type="entry name" value="HIS_KIN"/>
    <property type="match status" value="1"/>
</dbReference>
<evidence type="ECO:0000256" key="5">
    <source>
        <dbReference type="ARBA" id="ARBA00022741"/>
    </source>
</evidence>
<dbReference type="KEGG" id="nam:NAMH_0746"/>
<dbReference type="HOGENOM" id="CLU_000445_133_1_7"/>
<feature type="coiled-coil region" evidence="9">
    <location>
        <begin position="224"/>
        <end position="258"/>
    </location>
</feature>
<dbReference type="SUPFAM" id="SSF47384">
    <property type="entry name" value="Homodimeric domain of signal transducing histidine kinase"/>
    <property type="match status" value="1"/>
</dbReference>
<dbReference type="InterPro" id="IPR003594">
    <property type="entry name" value="HATPase_dom"/>
</dbReference>
<feature type="transmembrane region" description="Helical" evidence="10">
    <location>
        <begin position="12"/>
        <end position="32"/>
    </location>
</feature>
<dbReference type="InterPro" id="IPR003661">
    <property type="entry name" value="HisK_dim/P_dom"/>
</dbReference>
<keyword evidence="3" id="KW-0597">Phosphoprotein</keyword>
<dbReference type="GO" id="GO:0000155">
    <property type="term" value="F:phosphorelay sensor kinase activity"/>
    <property type="evidence" value="ECO:0007669"/>
    <property type="project" value="InterPro"/>
</dbReference>
<evidence type="ECO:0000313" key="12">
    <source>
        <dbReference type="EMBL" id="ACM92828.1"/>
    </source>
</evidence>
<keyword evidence="4" id="KW-0808">Transferase</keyword>
<keyword evidence="10" id="KW-1133">Transmembrane helix</keyword>
<feature type="transmembrane region" description="Helical" evidence="10">
    <location>
        <begin position="201"/>
        <end position="219"/>
    </location>
</feature>
<keyword evidence="10" id="KW-0812">Transmembrane</keyword>
<dbReference type="InterPro" id="IPR004358">
    <property type="entry name" value="Sig_transdc_His_kin-like_C"/>
</dbReference>
<reference evidence="12 13" key="1">
    <citation type="journal article" date="2009" name="PLoS Genet.">
        <title>Adaptations to submarine hydrothermal environments exemplified by the genome of Nautilia profundicola.</title>
        <authorList>
            <person name="Campbell B.J."/>
            <person name="Smith J.L."/>
            <person name="Hanson T.E."/>
            <person name="Klotz M.G."/>
            <person name="Stein L.Y."/>
            <person name="Lee C.K."/>
            <person name="Wu D."/>
            <person name="Robinson J.M."/>
            <person name="Khouri H.M."/>
            <person name="Eisen J.A."/>
            <person name="Cary S.C."/>
        </authorList>
    </citation>
    <scope>NUCLEOTIDE SEQUENCE [LARGE SCALE GENOMIC DNA]</scope>
    <source>
        <strain evidence="13">ATCC BAA-1463 / DSM 18972 / AmH</strain>
    </source>
</reference>
<dbReference type="AlphaFoldDB" id="B9L941"/>
<keyword evidence="5" id="KW-0547">Nucleotide-binding</keyword>
<dbReference type="PANTHER" id="PTHR43065">
    <property type="entry name" value="SENSOR HISTIDINE KINASE"/>
    <property type="match status" value="1"/>
</dbReference>
<evidence type="ECO:0000313" key="13">
    <source>
        <dbReference type="Proteomes" id="UP000000448"/>
    </source>
</evidence>
<evidence type="ECO:0000256" key="4">
    <source>
        <dbReference type="ARBA" id="ARBA00022679"/>
    </source>
</evidence>
<dbReference type="GO" id="GO:0005524">
    <property type="term" value="F:ATP binding"/>
    <property type="evidence" value="ECO:0007669"/>
    <property type="project" value="UniProtKB-KW"/>
</dbReference>
<dbReference type="Proteomes" id="UP000000448">
    <property type="component" value="Chromosome"/>
</dbReference>
<dbReference type="InterPro" id="IPR036890">
    <property type="entry name" value="HATPase_C_sf"/>
</dbReference>
<proteinExistence type="predicted"/>
<dbReference type="STRING" id="598659.NAMH_0746"/>
<dbReference type="InterPro" id="IPR036097">
    <property type="entry name" value="HisK_dim/P_sf"/>
</dbReference>
<dbReference type="RefSeq" id="WP_015901880.1">
    <property type="nucleotide sequence ID" value="NC_012115.1"/>
</dbReference>
<keyword evidence="10" id="KW-0472">Membrane</keyword>
<evidence type="ECO:0000256" key="7">
    <source>
        <dbReference type="ARBA" id="ARBA00022840"/>
    </source>
</evidence>
<dbReference type="OrthoDB" id="9794419at2"/>
<dbReference type="EC" id="2.7.13.3" evidence="2"/>
<comment type="catalytic activity">
    <reaction evidence="1">
        <text>ATP + protein L-histidine = ADP + protein N-phospho-L-histidine.</text>
        <dbReference type="EC" id="2.7.13.3"/>
    </reaction>
</comment>
<evidence type="ECO:0000259" key="11">
    <source>
        <dbReference type="PROSITE" id="PS50109"/>
    </source>
</evidence>
<dbReference type="Gene3D" id="1.10.287.130">
    <property type="match status" value="1"/>
</dbReference>
<evidence type="ECO:0000256" key="3">
    <source>
        <dbReference type="ARBA" id="ARBA00022553"/>
    </source>
</evidence>
<dbReference type="InterPro" id="IPR005467">
    <property type="entry name" value="His_kinase_dom"/>
</dbReference>
<keyword evidence="8" id="KW-0902">Two-component regulatory system</keyword>
<evidence type="ECO:0000256" key="1">
    <source>
        <dbReference type="ARBA" id="ARBA00000085"/>
    </source>
</evidence>
<dbReference type="eggNOG" id="COG4191">
    <property type="taxonomic scope" value="Bacteria"/>
</dbReference>
<feature type="domain" description="Histidine kinase" evidence="11">
    <location>
        <begin position="274"/>
        <end position="491"/>
    </location>
</feature>
<dbReference type="SMART" id="SM00388">
    <property type="entry name" value="HisKA"/>
    <property type="match status" value="1"/>
</dbReference>
<keyword evidence="9" id="KW-0175">Coiled coil</keyword>
<evidence type="ECO:0000256" key="6">
    <source>
        <dbReference type="ARBA" id="ARBA00022777"/>
    </source>
</evidence>
<evidence type="ECO:0000256" key="2">
    <source>
        <dbReference type="ARBA" id="ARBA00012438"/>
    </source>
</evidence>
<keyword evidence="7" id="KW-0067">ATP-binding</keyword>
<evidence type="ECO:0000256" key="10">
    <source>
        <dbReference type="SAM" id="Phobius"/>
    </source>
</evidence>
<dbReference type="Pfam" id="PF02518">
    <property type="entry name" value="HATPase_c"/>
    <property type="match status" value="1"/>
</dbReference>
<accession>B9L941</accession>
<dbReference type="SUPFAM" id="SSF55874">
    <property type="entry name" value="ATPase domain of HSP90 chaperone/DNA topoisomerase II/histidine kinase"/>
    <property type="match status" value="1"/>
</dbReference>
<dbReference type="Gene3D" id="3.30.565.10">
    <property type="entry name" value="Histidine kinase-like ATPase, C-terminal domain"/>
    <property type="match status" value="1"/>
</dbReference>
<evidence type="ECO:0000256" key="9">
    <source>
        <dbReference type="SAM" id="Coils"/>
    </source>
</evidence>
<gene>
    <name evidence="12" type="ordered locus">NAMH_0746</name>
</gene>
<sequence>MKKIELKNTTTYVLSFLVVVMIGFLLWVSNMFQKTEKRISNDLYKYQISEISYFMKNIERYIDIKYGKDLSEKLKKDIKARKELNLYLSSFITVKIKNIFIVYKPEKEQFFRVLADGSLNQKDKFAFNEKFEPLKSEYWYKVLATKEPVIFKQKINDIWTTYLYPVVKFNRVSYIIVVDFSTLPLNVINDNLQILKSNLKVILFVMIISVVILVFFLFYDWKRQKEMQNLIKELKILNDTLEDKVQEEIQKNREKEKQLILQSRMALMGELLSMIAHQWRQPLNVMSLIISQLKIDFDLGDINEKEIKKSIIKIEELIQHLSNTIDDFRKFYRREDSVQSVDLKNIIEQTLNIAKPSIENKNIKIIQDIKCKKKVKTFPNELKQVLLNIIRNAEDILKERKIQDPYIKIKVYYDYKKNLCIIDIEDNGGGIREDIIDKIFNPYFTTKDERNGTGLGLYMSKQIVEERLKGKLYAFNSEVGAVFRIELKVDHE</sequence>
<dbReference type="PANTHER" id="PTHR43065:SF10">
    <property type="entry name" value="PEROXIDE STRESS-ACTIVATED HISTIDINE KINASE MAK3"/>
    <property type="match status" value="1"/>
</dbReference>
<evidence type="ECO:0000256" key="8">
    <source>
        <dbReference type="ARBA" id="ARBA00023012"/>
    </source>
</evidence>
<dbReference type="EMBL" id="CP001279">
    <property type="protein sequence ID" value="ACM92828.1"/>
    <property type="molecule type" value="Genomic_DNA"/>
</dbReference>
<dbReference type="SMART" id="SM00387">
    <property type="entry name" value="HATPase_c"/>
    <property type="match status" value="1"/>
</dbReference>
<dbReference type="PRINTS" id="PR00344">
    <property type="entry name" value="BCTRLSENSOR"/>
</dbReference>
<keyword evidence="6 12" id="KW-0418">Kinase</keyword>
<organism evidence="12 13">
    <name type="scientific">Nautilia profundicola (strain ATCC BAA-1463 / DSM 18972 / AmH)</name>
    <dbReference type="NCBI Taxonomy" id="598659"/>
    <lineage>
        <taxon>Bacteria</taxon>
        <taxon>Pseudomonadati</taxon>
        <taxon>Campylobacterota</taxon>
        <taxon>Epsilonproteobacteria</taxon>
        <taxon>Nautiliales</taxon>
        <taxon>Nautiliaceae</taxon>
        <taxon>Nautilia</taxon>
    </lineage>
</organism>
<keyword evidence="13" id="KW-1185">Reference proteome</keyword>